<accession>A0A392W7A9</accession>
<name>A0A392W7A9_9FABA</name>
<evidence type="ECO:0000313" key="2">
    <source>
        <dbReference type="Proteomes" id="UP000265520"/>
    </source>
</evidence>
<feature type="non-terminal residue" evidence="1">
    <location>
        <position position="1"/>
    </location>
</feature>
<dbReference type="EMBL" id="LXQA011417906">
    <property type="protein sequence ID" value="MCI96558.1"/>
    <property type="molecule type" value="Genomic_DNA"/>
</dbReference>
<comment type="caution">
    <text evidence="1">The sequence shown here is derived from an EMBL/GenBank/DDBJ whole genome shotgun (WGS) entry which is preliminary data.</text>
</comment>
<protein>
    <submittedName>
        <fullName evidence="1">Uncharacterized protein</fullName>
    </submittedName>
</protein>
<proteinExistence type="predicted"/>
<dbReference type="Proteomes" id="UP000265520">
    <property type="component" value="Unassembled WGS sequence"/>
</dbReference>
<sequence>APPFIIQINHFQDVATGAWWCNRGSPSPPVVRRRSSAVD</sequence>
<evidence type="ECO:0000313" key="1">
    <source>
        <dbReference type="EMBL" id="MCI96558.1"/>
    </source>
</evidence>
<organism evidence="1 2">
    <name type="scientific">Trifolium medium</name>
    <dbReference type="NCBI Taxonomy" id="97028"/>
    <lineage>
        <taxon>Eukaryota</taxon>
        <taxon>Viridiplantae</taxon>
        <taxon>Streptophyta</taxon>
        <taxon>Embryophyta</taxon>
        <taxon>Tracheophyta</taxon>
        <taxon>Spermatophyta</taxon>
        <taxon>Magnoliopsida</taxon>
        <taxon>eudicotyledons</taxon>
        <taxon>Gunneridae</taxon>
        <taxon>Pentapetalae</taxon>
        <taxon>rosids</taxon>
        <taxon>fabids</taxon>
        <taxon>Fabales</taxon>
        <taxon>Fabaceae</taxon>
        <taxon>Papilionoideae</taxon>
        <taxon>50 kb inversion clade</taxon>
        <taxon>NPAAA clade</taxon>
        <taxon>Hologalegina</taxon>
        <taxon>IRL clade</taxon>
        <taxon>Trifolieae</taxon>
        <taxon>Trifolium</taxon>
    </lineage>
</organism>
<reference evidence="1 2" key="1">
    <citation type="journal article" date="2018" name="Front. Plant Sci.">
        <title>Red Clover (Trifolium pratense) and Zigzag Clover (T. medium) - A Picture of Genomic Similarities and Differences.</title>
        <authorList>
            <person name="Dluhosova J."/>
            <person name="Istvanek J."/>
            <person name="Nedelnik J."/>
            <person name="Repkova J."/>
        </authorList>
    </citation>
    <scope>NUCLEOTIDE SEQUENCE [LARGE SCALE GENOMIC DNA]</scope>
    <source>
        <strain evidence="2">cv. 10/8</strain>
        <tissue evidence="1">Leaf</tissue>
    </source>
</reference>
<keyword evidence="2" id="KW-1185">Reference proteome</keyword>
<dbReference type="AlphaFoldDB" id="A0A392W7A9"/>